<feature type="disulfide bond" evidence="6">
    <location>
        <begin position="373"/>
        <end position="382"/>
    </location>
</feature>
<dbReference type="InterPro" id="IPR018097">
    <property type="entry name" value="EGF_Ca-bd_CS"/>
</dbReference>
<evidence type="ECO:0000259" key="9">
    <source>
        <dbReference type="PROSITE" id="PS50287"/>
    </source>
</evidence>
<dbReference type="InParanoid" id="A0A7M7NUL1"/>
<name>A0A7M7NUL1_STRPU</name>
<dbReference type="InterPro" id="IPR001881">
    <property type="entry name" value="EGF-like_Ca-bd_dom"/>
</dbReference>
<sequence>MEVNDARKQLFAQKSRNLENFHPTQAALKQHIKRTCYQAICWNQTLTKNPEMPEPSDWVDVDPLPTGDVPVPIVTVASTSVGDVDECDVHSDWCDTTNGVCTNLPGSFSCSCTAGYELDMDGRTCNDVDECGVHLDSCDPTNGVCTNMPGTFNCSCTAGYVLDMDGRTCNDVDECGFHLDSCDPTNGVCTNMPGTFNCSCTAGYVLDMDGRTCNDVDECGVHLDSCDPTNGVCTNMPGTFNCSCTAGYVLDMDGRTCNDVDECGVHLDSCDPTNGVCTNMPGTFNCSCTAGYVLDMDGRTCNDVDECDVHSGSCDTTNGVCTNIPGTFNCSCTAGYELDMDGRTCNEGVLCGSVMCVNGGECGTTEGNVKCQCPQGYAGEDCGTEPLETRLVNGSGAFEGRVEVYYQGSWGTVCDDLWNTVNSNVVCRSLGYITAAGDYVTRTNVFGNGTGDIILDNVQCVGTETNIAFCPHVGYGNHNCGHDEDVGVICAEPLEIRLVNGNGAFEGRVEVYYQGSWGTVCDDLWNTLNSNVVCRSLGYPQATDFFRSADKFEEGTGNIILDNVECVGNETNIAFCRHAGYRNHNCKHYEDVCVICAENPVDGAVGGDLCGSVICLNGGQCDMTNDAPICTCPSGYEGVDCVTVTTQSRSSGGRVIWRWS</sequence>
<dbReference type="Pfam" id="PF00530">
    <property type="entry name" value="SRCR"/>
    <property type="match status" value="2"/>
</dbReference>
<dbReference type="SMART" id="SM00202">
    <property type="entry name" value="SR"/>
    <property type="match status" value="2"/>
</dbReference>
<dbReference type="CDD" id="cd00054">
    <property type="entry name" value="EGF_CA"/>
    <property type="match status" value="1"/>
</dbReference>
<keyword evidence="11" id="KW-1185">Reference proteome</keyword>
<dbReference type="SUPFAM" id="SSF57196">
    <property type="entry name" value="EGF/Laminin"/>
    <property type="match status" value="2"/>
</dbReference>
<feature type="disulfide bond" evidence="7">
    <location>
        <begin position="460"/>
        <end position="470"/>
    </location>
</feature>
<dbReference type="PANTHER" id="PTHR24050:SF27">
    <property type="entry name" value="FIBRILLIN-1"/>
    <property type="match status" value="1"/>
</dbReference>
<dbReference type="InterPro" id="IPR052235">
    <property type="entry name" value="Nephronectin_domain"/>
</dbReference>
<dbReference type="Pfam" id="PF12661">
    <property type="entry name" value="hEGF"/>
    <property type="match status" value="2"/>
</dbReference>
<keyword evidence="1 6" id="KW-0245">EGF-like domain</keyword>
<evidence type="ECO:0000256" key="7">
    <source>
        <dbReference type="PROSITE-ProRule" id="PRU00196"/>
    </source>
</evidence>
<dbReference type="FunFam" id="2.10.25.10:FF:000003">
    <property type="entry name" value="fibrillin-1 isoform X1"/>
    <property type="match status" value="1"/>
</dbReference>
<evidence type="ECO:0000313" key="11">
    <source>
        <dbReference type="Proteomes" id="UP000007110"/>
    </source>
</evidence>
<dbReference type="FunFam" id="2.10.25.10:FF:000005">
    <property type="entry name" value="Fibrillin 2"/>
    <property type="match status" value="1"/>
</dbReference>
<dbReference type="SMART" id="SM00181">
    <property type="entry name" value="EGF"/>
    <property type="match status" value="8"/>
</dbReference>
<dbReference type="PANTHER" id="PTHR24050">
    <property type="entry name" value="PA14 DOMAIN-CONTAINING PROTEIN"/>
    <property type="match status" value="1"/>
</dbReference>
<dbReference type="PROSITE" id="PS50287">
    <property type="entry name" value="SRCR_2"/>
    <property type="match status" value="2"/>
</dbReference>
<dbReference type="Gene3D" id="2.10.25.10">
    <property type="entry name" value="Laminin"/>
    <property type="match status" value="8"/>
</dbReference>
<dbReference type="InterPro" id="IPR036772">
    <property type="entry name" value="SRCR-like_dom_sf"/>
</dbReference>
<dbReference type="InterPro" id="IPR001190">
    <property type="entry name" value="SRCR"/>
</dbReference>
<dbReference type="Pfam" id="PF07645">
    <property type="entry name" value="EGF_CA"/>
    <property type="match status" value="6"/>
</dbReference>
<feature type="domain" description="EGF-like" evidence="8">
    <location>
        <begin position="606"/>
        <end position="642"/>
    </location>
</feature>
<dbReference type="PROSITE" id="PS01186">
    <property type="entry name" value="EGF_2"/>
    <property type="match status" value="8"/>
</dbReference>
<dbReference type="EnsemblMetazoa" id="XM_030985106">
    <property type="protein sequence ID" value="XP_030840966"/>
    <property type="gene ID" value="LOC105445308"/>
</dbReference>
<dbReference type="GO" id="GO:0005509">
    <property type="term" value="F:calcium ion binding"/>
    <property type="evidence" value="ECO:0007669"/>
    <property type="project" value="InterPro"/>
</dbReference>
<comment type="caution">
    <text evidence="7">Lacks conserved residue(s) required for the propagation of feature annotation.</text>
</comment>
<evidence type="ECO:0000256" key="3">
    <source>
        <dbReference type="ARBA" id="ARBA00022737"/>
    </source>
</evidence>
<dbReference type="KEGG" id="spu:105445308"/>
<dbReference type="OrthoDB" id="9979188at2759"/>
<dbReference type="Proteomes" id="UP000007110">
    <property type="component" value="Unassembled WGS sequence"/>
</dbReference>
<dbReference type="FunFam" id="3.10.250.10:FF:000006">
    <property type="entry name" value="neurotrypsin isoform X2"/>
    <property type="match status" value="2"/>
</dbReference>
<evidence type="ECO:0000313" key="10">
    <source>
        <dbReference type="EnsemblMetazoa" id="XP_030840966"/>
    </source>
</evidence>
<keyword evidence="3" id="KW-0677">Repeat</keyword>
<dbReference type="AlphaFoldDB" id="A0A7M7NUL1"/>
<organism evidence="10 11">
    <name type="scientific">Strongylocentrotus purpuratus</name>
    <name type="common">Purple sea urchin</name>
    <dbReference type="NCBI Taxonomy" id="7668"/>
    <lineage>
        <taxon>Eukaryota</taxon>
        <taxon>Metazoa</taxon>
        <taxon>Echinodermata</taxon>
        <taxon>Eleutherozoa</taxon>
        <taxon>Echinozoa</taxon>
        <taxon>Echinoidea</taxon>
        <taxon>Euechinoidea</taxon>
        <taxon>Echinacea</taxon>
        <taxon>Camarodonta</taxon>
        <taxon>Echinidea</taxon>
        <taxon>Strongylocentrotidae</taxon>
        <taxon>Strongylocentrotus</taxon>
    </lineage>
</organism>
<protein>
    <submittedName>
        <fullName evidence="10">Uncharacterized protein</fullName>
    </submittedName>
</protein>
<dbReference type="OMA" id="MEVNDAR"/>
<dbReference type="InterPro" id="IPR000742">
    <property type="entry name" value="EGF"/>
</dbReference>
<reference evidence="11" key="1">
    <citation type="submission" date="2015-02" db="EMBL/GenBank/DDBJ databases">
        <title>Genome sequencing for Strongylocentrotus purpuratus.</title>
        <authorList>
            <person name="Murali S."/>
            <person name="Liu Y."/>
            <person name="Vee V."/>
            <person name="English A."/>
            <person name="Wang M."/>
            <person name="Skinner E."/>
            <person name="Han Y."/>
            <person name="Muzny D.M."/>
            <person name="Worley K.C."/>
            <person name="Gibbs R.A."/>
        </authorList>
    </citation>
    <scope>NUCLEOTIDE SEQUENCE</scope>
</reference>
<feature type="domain" description="EGF-like" evidence="8">
    <location>
        <begin position="171"/>
        <end position="214"/>
    </location>
</feature>
<feature type="domain" description="EGF-like" evidence="8">
    <location>
        <begin position="303"/>
        <end position="346"/>
    </location>
</feature>
<dbReference type="GeneID" id="105445308"/>
<evidence type="ECO:0000256" key="4">
    <source>
        <dbReference type="ARBA" id="ARBA00023157"/>
    </source>
</evidence>
<dbReference type="InterPro" id="IPR049883">
    <property type="entry name" value="NOTCH1_EGF-like"/>
</dbReference>
<reference evidence="10" key="2">
    <citation type="submission" date="2021-01" db="UniProtKB">
        <authorList>
            <consortium name="EnsemblMetazoa"/>
        </authorList>
    </citation>
    <scope>IDENTIFICATION</scope>
</reference>
<dbReference type="SUPFAM" id="SSF57184">
    <property type="entry name" value="Growth factor receptor domain"/>
    <property type="match status" value="2"/>
</dbReference>
<proteinExistence type="predicted"/>
<dbReference type="PROSITE" id="PS00420">
    <property type="entry name" value="SRCR_1"/>
    <property type="match status" value="2"/>
</dbReference>
<feature type="domain" description="SRCR" evidence="9">
    <location>
        <begin position="389"/>
        <end position="491"/>
    </location>
</feature>
<feature type="disulfide bond" evidence="7">
    <location>
        <begin position="566"/>
        <end position="576"/>
    </location>
</feature>
<accession>A0A7M7NUL1</accession>
<keyword evidence="4 7" id="KW-1015">Disulfide bond</keyword>
<evidence type="ECO:0000259" key="8">
    <source>
        <dbReference type="PROSITE" id="PS50026"/>
    </source>
</evidence>
<dbReference type="PROSITE" id="PS00022">
    <property type="entry name" value="EGF_1"/>
    <property type="match status" value="2"/>
</dbReference>
<dbReference type="RefSeq" id="XP_030840966.1">
    <property type="nucleotide sequence ID" value="XM_030985106.1"/>
</dbReference>
<feature type="domain" description="SRCR" evidence="9">
    <location>
        <begin position="496"/>
        <end position="597"/>
    </location>
</feature>
<dbReference type="SMART" id="SM00179">
    <property type="entry name" value="EGF_CA"/>
    <property type="match status" value="7"/>
</dbReference>
<evidence type="ECO:0000256" key="5">
    <source>
        <dbReference type="ARBA" id="ARBA00023180"/>
    </source>
</evidence>
<dbReference type="PROSITE" id="PS50026">
    <property type="entry name" value="EGF_3"/>
    <property type="match status" value="8"/>
</dbReference>
<keyword evidence="5" id="KW-0325">Glycoprotein</keyword>
<feature type="disulfide bond" evidence="6">
    <location>
        <begin position="632"/>
        <end position="641"/>
    </location>
</feature>
<dbReference type="PRINTS" id="PR00258">
    <property type="entry name" value="SPERACTRCPTR"/>
</dbReference>
<dbReference type="PROSITE" id="PS00010">
    <property type="entry name" value="ASX_HYDROXYL"/>
    <property type="match status" value="6"/>
</dbReference>
<dbReference type="PROSITE" id="PS01187">
    <property type="entry name" value="EGF_CA"/>
    <property type="match status" value="2"/>
</dbReference>
<dbReference type="GO" id="GO:0016020">
    <property type="term" value="C:membrane"/>
    <property type="evidence" value="ECO:0007669"/>
    <property type="project" value="InterPro"/>
</dbReference>
<feature type="domain" description="EGF-like" evidence="8">
    <location>
        <begin position="259"/>
        <end position="302"/>
    </location>
</feature>
<feature type="domain" description="EGF-like" evidence="8">
    <location>
        <begin position="347"/>
        <end position="383"/>
    </location>
</feature>
<keyword evidence="2" id="KW-0732">Signal</keyword>
<evidence type="ECO:0000256" key="6">
    <source>
        <dbReference type="PROSITE-ProRule" id="PRU00076"/>
    </source>
</evidence>
<dbReference type="InterPro" id="IPR013032">
    <property type="entry name" value="EGF-like_CS"/>
</dbReference>
<feature type="domain" description="EGF-like" evidence="8">
    <location>
        <begin position="215"/>
        <end position="258"/>
    </location>
</feature>
<dbReference type="SUPFAM" id="SSF56487">
    <property type="entry name" value="SRCR-like"/>
    <property type="match status" value="2"/>
</dbReference>
<feature type="domain" description="EGF-like" evidence="8">
    <location>
        <begin position="127"/>
        <end position="170"/>
    </location>
</feature>
<feature type="domain" description="EGF-like" evidence="8">
    <location>
        <begin position="83"/>
        <end position="126"/>
    </location>
</feature>
<dbReference type="InterPro" id="IPR009030">
    <property type="entry name" value="Growth_fac_rcpt_cys_sf"/>
</dbReference>
<dbReference type="InterPro" id="IPR000152">
    <property type="entry name" value="EGF-type_Asp/Asn_hydroxyl_site"/>
</dbReference>
<evidence type="ECO:0000256" key="1">
    <source>
        <dbReference type="ARBA" id="ARBA00022536"/>
    </source>
</evidence>
<dbReference type="Gene3D" id="3.10.250.10">
    <property type="entry name" value="SRCR-like domain"/>
    <property type="match status" value="2"/>
</dbReference>
<evidence type="ECO:0000256" key="2">
    <source>
        <dbReference type="ARBA" id="ARBA00022729"/>
    </source>
</evidence>
<dbReference type="FunFam" id="2.10.25.10:FF:000240">
    <property type="entry name" value="Vitamin K-dependent protein S"/>
    <property type="match status" value="4"/>
</dbReference>